<dbReference type="AlphaFoldDB" id="A0A8J4FN66"/>
<proteinExistence type="predicted"/>
<evidence type="ECO:0000313" key="3">
    <source>
        <dbReference type="Proteomes" id="UP000747110"/>
    </source>
</evidence>
<evidence type="ECO:0000313" key="2">
    <source>
        <dbReference type="EMBL" id="GIL82051.1"/>
    </source>
</evidence>
<comment type="caution">
    <text evidence="2">The sequence shown here is derived from an EMBL/GenBank/DDBJ whole genome shotgun (WGS) entry which is preliminary data.</text>
</comment>
<sequence length="106" mass="10336">MGGVMDTIAAGRTGPEGHKRRCMAHMTMLSGDGCWLTLATEAAGNWCMVHTIMLSGATCCAAAMRCVAGDGGGRAVDEGSGAGGGRSQAGNGCSRAGDGGRATAAG</sequence>
<keyword evidence="3" id="KW-1185">Reference proteome</keyword>
<feature type="region of interest" description="Disordered" evidence="1">
    <location>
        <begin position="77"/>
        <end position="106"/>
    </location>
</feature>
<dbReference type="Proteomes" id="UP000747110">
    <property type="component" value="Unassembled WGS sequence"/>
</dbReference>
<dbReference type="EMBL" id="BNCP01000023">
    <property type="protein sequence ID" value="GIL82051.1"/>
    <property type="molecule type" value="Genomic_DNA"/>
</dbReference>
<feature type="compositionally biased region" description="Gly residues" evidence="1">
    <location>
        <begin position="77"/>
        <end position="87"/>
    </location>
</feature>
<feature type="compositionally biased region" description="Low complexity" evidence="1">
    <location>
        <begin position="88"/>
        <end position="106"/>
    </location>
</feature>
<name>A0A8J4FN66_9CHLO</name>
<gene>
    <name evidence="2" type="ORF">Vretifemale_10945</name>
</gene>
<evidence type="ECO:0000256" key="1">
    <source>
        <dbReference type="SAM" id="MobiDB-lite"/>
    </source>
</evidence>
<organism evidence="2 3">
    <name type="scientific">Volvox reticuliferus</name>
    <dbReference type="NCBI Taxonomy" id="1737510"/>
    <lineage>
        <taxon>Eukaryota</taxon>
        <taxon>Viridiplantae</taxon>
        <taxon>Chlorophyta</taxon>
        <taxon>core chlorophytes</taxon>
        <taxon>Chlorophyceae</taxon>
        <taxon>CS clade</taxon>
        <taxon>Chlamydomonadales</taxon>
        <taxon>Volvocaceae</taxon>
        <taxon>Volvox</taxon>
    </lineage>
</organism>
<protein>
    <submittedName>
        <fullName evidence="2">Uncharacterized protein</fullName>
    </submittedName>
</protein>
<accession>A0A8J4FN66</accession>
<reference evidence="2" key="1">
    <citation type="journal article" date="2021" name="Proc. Natl. Acad. Sci. U.S.A.">
        <title>Three genomes in the algal genus Volvox reveal the fate of a haploid sex-determining region after a transition to homothallism.</title>
        <authorList>
            <person name="Yamamoto K."/>
            <person name="Hamaji T."/>
            <person name="Kawai-Toyooka H."/>
            <person name="Matsuzaki R."/>
            <person name="Takahashi F."/>
            <person name="Nishimura Y."/>
            <person name="Kawachi M."/>
            <person name="Noguchi H."/>
            <person name="Minakuchi Y."/>
            <person name="Umen J.G."/>
            <person name="Toyoda A."/>
            <person name="Nozaki H."/>
        </authorList>
    </citation>
    <scope>NUCLEOTIDE SEQUENCE</scope>
    <source>
        <strain evidence="2">NIES-3786</strain>
    </source>
</reference>